<reference evidence="4" key="1">
    <citation type="submission" date="2015-09" db="EMBL/GenBank/DDBJ databases">
        <authorList>
            <consortium name="Pathogen Informatics"/>
        </authorList>
    </citation>
    <scope>NUCLEOTIDE SEQUENCE [LARGE SCALE GENOMIC DNA]</scope>
    <source>
        <strain evidence="4">Lake Konstanz</strain>
    </source>
</reference>
<organism evidence="3 4">
    <name type="scientific">Bodo saltans</name>
    <name type="common">Flagellated protozoan</name>
    <dbReference type="NCBI Taxonomy" id="75058"/>
    <lineage>
        <taxon>Eukaryota</taxon>
        <taxon>Discoba</taxon>
        <taxon>Euglenozoa</taxon>
        <taxon>Kinetoplastea</taxon>
        <taxon>Metakinetoplastina</taxon>
        <taxon>Eubodonida</taxon>
        <taxon>Bodonidae</taxon>
        <taxon>Bodo</taxon>
    </lineage>
</organism>
<feature type="region of interest" description="Disordered" evidence="1">
    <location>
        <begin position="147"/>
        <end position="239"/>
    </location>
</feature>
<sequence length="239" mass="26086">MSLIFQEDDYNTGLCDCFDDCTIFLEGWLCGYCQVSAQYNMLNNNKQGVEPFVCGLLICADFWCTLGFAMASFTAFTRMRLKSTFHLVKESGLCSCVKGFFCVACSHCQMYRELSIRNRWPGGVCVDTPYRKPGLCAPQPVSMDSNYNPAGPSYGPPPATYDNNNNYSYGEPLKPQPGYDAGYGQPPANGGYGQPPPPAAAGYQSYGQAPQPQQQQPYGTAQYTENASNPPVVNAVPAV</sequence>
<dbReference type="VEuPathDB" id="TriTrypDB:BSAL_54245"/>
<dbReference type="PANTHER" id="PTHR15907">
    <property type="entry name" value="DUF614 FAMILY PROTEIN-RELATED"/>
    <property type="match status" value="1"/>
</dbReference>
<accession>A0A0S4IIN0</accession>
<keyword evidence="4" id="KW-1185">Reference proteome</keyword>
<protein>
    <submittedName>
        <fullName evidence="3">Ama1 protein, putative</fullName>
    </submittedName>
</protein>
<dbReference type="EMBL" id="CYKH01000130">
    <property type="protein sequence ID" value="CUE72537.1"/>
    <property type="molecule type" value="Genomic_DNA"/>
</dbReference>
<evidence type="ECO:0000313" key="4">
    <source>
        <dbReference type="Proteomes" id="UP000051952"/>
    </source>
</evidence>
<keyword evidence="2" id="KW-1133">Transmembrane helix</keyword>
<dbReference type="InterPro" id="IPR006461">
    <property type="entry name" value="PLAC_motif_containing"/>
</dbReference>
<proteinExistence type="predicted"/>
<evidence type="ECO:0000256" key="1">
    <source>
        <dbReference type="SAM" id="MobiDB-lite"/>
    </source>
</evidence>
<dbReference type="Proteomes" id="UP000051952">
    <property type="component" value="Unassembled WGS sequence"/>
</dbReference>
<evidence type="ECO:0000313" key="3">
    <source>
        <dbReference type="EMBL" id="CUE72537.1"/>
    </source>
</evidence>
<dbReference type="AlphaFoldDB" id="A0A0S4IIN0"/>
<evidence type="ECO:0000256" key="2">
    <source>
        <dbReference type="SAM" id="Phobius"/>
    </source>
</evidence>
<gene>
    <name evidence="3" type="ORF">BSAL_54245</name>
</gene>
<feature type="transmembrane region" description="Helical" evidence="2">
    <location>
        <begin position="49"/>
        <end position="76"/>
    </location>
</feature>
<name>A0A0S4IIN0_BODSA</name>
<dbReference type="OrthoDB" id="1045822at2759"/>
<keyword evidence="2" id="KW-0812">Transmembrane</keyword>
<keyword evidence="2" id="KW-0472">Membrane</keyword>
<dbReference type="Pfam" id="PF04749">
    <property type="entry name" value="PLAC8"/>
    <property type="match status" value="1"/>
</dbReference>
<feature type="compositionally biased region" description="Low complexity" evidence="1">
    <location>
        <begin position="200"/>
        <end position="239"/>
    </location>
</feature>
<dbReference type="NCBIfam" id="TIGR01571">
    <property type="entry name" value="A_thal_Cys_rich"/>
    <property type="match status" value="1"/>
</dbReference>